<comment type="caution">
    <text evidence="1">The sequence shown here is derived from an EMBL/GenBank/DDBJ whole genome shotgun (WGS) entry which is preliminary data.</text>
</comment>
<dbReference type="AlphaFoldDB" id="A0A843UYW4"/>
<proteinExistence type="predicted"/>
<evidence type="ECO:0000313" key="2">
    <source>
        <dbReference type="Proteomes" id="UP000652761"/>
    </source>
</evidence>
<accession>A0A843UYW4</accession>
<sequence length="77" mass="8655">MHGIKPRNIPHKYCALGCSESTHTHKELVNYIAARHLAVNLQLKNPTSIDVDAMIFSSQHTKRTDWPKANHIGNLAL</sequence>
<keyword evidence="2" id="KW-1185">Reference proteome</keyword>
<evidence type="ECO:0000313" key="1">
    <source>
        <dbReference type="EMBL" id="MQL87627.1"/>
    </source>
</evidence>
<organism evidence="1 2">
    <name type="scientific">Colocasia esculenta</name>
    <name type="common">Wild taro</name>
    <name type="synonym">Arum esculentum</name>
    <dbReference type="NCBI Taxonomy" id="4460"/>
    <lineage>
        <taxon>Eukaryota</taxon>
        <taxon>Viridiplantae</taxon>
        <taxon>Streptophyta</taxon>
        <taxon>Embryophyta</taxon>
        <taxon>Tracheophyta</taxon>
        <taxon>Spermatophyta</taxon>
        <taxon>Magnoliopsida</taxon>
        <taxon>Liliopsida</taxon>
        <taxon>Araceae</taxon>
        <taxon>Aroideae</taxon>
        <taxon>Colocasieae</taxon>
        <taxon>Colocasia</taxon>
    </lineage>
</organism>
<reference evidence="1" key="1">
    <citation type="submission" date="2017-07" db="EMBL/GenBank/DDBJ databases">
        <title>Taro Niue Genome Assembly and Annotation.</title>
        <authorList>
            <person name="Atibalentja N."/>
            <person name="Keating K."/>
            <person name="Fields C.J."/>
        </authorList>
    </citation>
    <scope>NUCLEOTIDE SEQUENCE</scope>
    <source>
        <strain evidence="1">Niue_2</strain>
        <tissue evidence="1">Leaf</tissue>
    </source>
</reference>
<name>A0A843UYW4_COLES</name>
<dbReference type="Proteomes" id="UP000652761">
    <property type="component" value="Unassembled WGS sequence"/>
</dbReference>
<dbReference type="EMBL" id="NMUH01000991">
    <property type="protein sequence ID" value="MQL87627.1"/>
    <property type="molecule type" value="Genomic_DNA"/>
</dbReference>
<gene>
    <name evidence="1" type="ORF">Taro_020176</name>
</gene>
<protein>
    <submittedName>
        <fullName evidence="1">Uncharacterized protein</fullName>
    </submittedName>
</protein>